<proteinExistence type="predicted"/>
<feature type="chain" id="PRO_5017774796" evidence="1">
    <location>
        <begin position="20"/>
        <end position="479"/>
    </location>
</feature>
<protein>
    <submittedName>
        <fullName evidence="3">Glycoside hydrolase family 79 protein</fullName>
    </submittedName>
</protein>
<dbReference type="InterPro" id="IPR052974">
    <property type="entry name" value="GH79_Enzymes"/>
</dbReference>
<dbReference type="AlphaFoldDB" id="A0A3D8STV4"/>
<organism evidence="3 4">
    <name type="scientific">Coleophoma cylindrospora</name>
    <dbReference type="NCBI Taxonomy" id="1849047"/>
    <lineage>
        <taxon>Eukaryota</taxon>
        <taxon>Fungi</taxon>
        <taxon>Dikarya</taxon>
        <taxon>Ascomycota</taxon>
        <taxon>Pezizomycotina</taxon>
        <taxon>Leotiomycetes</taxon>
        <taxon>Helotiales</taxon>
        <taxon>Dermateaceae</taxon>
        <taxon>Coleophoma</taxon>
    </lineage>
</organism>
<name>A0A3D8STV4_9HELO</name>
<evidence type="ECO:0000313" key="3">
    <source>
        <dbReference type="EMBL" id="RDW89737.1"/>
    </source>
</evidence>
<dbReference type="STRING" id="1849047.A0A3D8STV4"/>
<keyword evidence="3" id="KW-0378">Hydrolase</keyword>
<dbReference type="OrthoDB" id="2796951at2759"/>
<keyword evidence="4" id="KW-1185">Reference proteome</keyword>
<dbReference type="GO" id="GO:0016787">
    <property type="term" value="F:hydrolase activity"/>
    <property type="evidence" value="ECO:0007669"/>
    <property type="project" value="UniProtKB-KW"/>
</dbReference>
<evidence type="ECO:0000259" key="2">
    <source>
        <dbReference type="Pfam" id="PF16862"/>
    </source>
</evidence>
<dbReference type="SUPFAM" id="SSF51445">
    <property type="entry name" value="(Trans)glycosidases"/>
    <property type="match status" value="1"/>
</dbReference>
<reference evidence="3 4" key="1">
    <citation type="journal article" date="2018" name="IMA Fungus">
        <title>IMA Genome-F 9: Draft genome sequence of Annulohypoxylon stygium, Aspergillus mulundensis, Berkeleyomyces basicola (syn. Thielaviopsis basicola), Ceratocystis smalleyi, two Cercospora beticola strains, Coleophoma cylindrospora, Fusarium fracticaudum, Phialophora cf. hyalina, and Morchella septimelata.</title>
        <authorList>
            <person name="Wingfield B.D."/>
            <person name="Bills G.F."/>
            <person name="Dong Y."/>
            <person name="Huang W."/>
            <person name="Nel W.J."/>
            <person name="Swalarsk-Parry B.S."/>
            <person name="Vaghefi N."/>
            <person name="Wilken P.M."/>
            <person name="An Z."/>
            <person name="de Beer Z.W."/>
            <person name="De Vos L."/>
            <person name="Chen L."/>
            <person name="Duong T.A."/>
            <person name="Gao Y."/>
            <person name="Hammerbacher A."/>
            <person name="Kikkert J.R."/>
            <person name="Li Y."/>
            <person name="Li H."/>
            <person name="Li K."/>
            <person name="Li Q."/>
            <person name="Liu X."/>
            <person name="Ma X."/>
            <person name="Naidoo K."/>
            <person name="Pethybridge S.J."/>
            <person name="Sun J."/>
            <person name="Steenkamp E.T."/>
            <person name="van der Nest M.A."/>
            <person name="van Wyk S."/>
            <person name="Wingfield M.J."/>
            <person name="Xiong C."/>
            <person name="Yue Q."/>
            <person name="Zhang X."/>
        </authorList>
    </citation>
    <scope>NUCLEOTIDE SEQUENCE [LARGE SCALE GENOMIC DNA]</scope>
    <source>
        <strain evidence="3 4">BP6252</strain>
    </source>
</reference>
<dbReference type="EMBL" id="PDLM01000001">
    <property type="protein sequence ID" value="RDW89737.1"/>
    <property type="molecule type" value="Genomic_DNA"/>
</dbReference>
<dbReference type="InterPro" id="IPR017853">
    <property type="entry name" value="GH"/>
</dbReference>
<sequence length="479" mass="49680">MKPSTFTVAVAALSTGVQGATYAVPGTAPAGAALLDPAPVGVSFEFFAFPSYFTNVTGTTQCLQNLQALTGTWPPIRIGGTTQDRADYDPSTSAYVVYSVASAVDAPAILTFGPSFMSLAAKYPGTVVVGLNRGHDNVSNTIAAAKVARSQMQNLLAIELGNEPEYYLGASQPVAVNAGSWTPAVDAASQNNWDILVGSALQAPLIIQAGNSNSAPPTWGAAELIATENATVKSYVHNYAHHNYPGGTVQSLMSHSGIVSDMTMFIPDVAAAQGTGKQYVLGETNSVSGGGAATVSPTFGAGLWTMDYALRASLLNISRTYFHHGTIGACQYCFWGRYDMGAPYYGAYAAAATMAGGSYISALDSGSTAFAVYVVYNSAKTPIKALLYNSNYFNGTGSRTSESFVLTGLAGNTLKAKRLTAVSALSRVDQGQNPSFGGQYFQNVTCSVGGTEAFESAAVSGGQATFSVKASEALLVYLQ</sequence>
<accession>A0A3D8STV4</accession>
<dbReference type="PANTHER" id="PTHR36183:SF3">
    <property type="entry name" value="BETA-GLUCURONIDASE C-TERMINAL DOMAIN-CONTAINING PROTEIN"/>
    <property type="match status" value="1"/>
</dbReference>
<dbReference type="InterPro" id="IPR031728">
    <property type="entry name" value="GlcAase_C"/>
</dbReference>
<gene>
    <name evidence="3" type="ORF">BP6252_01769</name>
</gene>
<dbReference type="PANTHER" id="PTHR36183">
    <property type="entry name" value="BETA-GLUCURONIDASE"/>
    <property type="match status" value="1"/>
</dbReference>
<evidence type="ECO:0000256" key="1">
    <source>
        <dbReference type="SAM" id="SignalP"/>
    </source>
</evidence>
<dbReference type="Proteomes" id="UP000256645">
    <property type="component" value="Unassembled WGS sequence"/>
</dbReference>
<feature type="domain" description="Beta-glucuronidase C-terminal" evidence="2">
    <location>
        <begin position="373"/>
        <end position="475"/>
    </location>
</feature>
<dbReference type="Pfam" id="PF16862">
    <property type="entry name" value="Glyco_hydro_79C"/>
    <property type="match status" value="1"/>
</dbReference>
<feature type="signal peptide" evidence="1">
    <location>
        <begin position="1"/>
        <end position="19"/>
    </location>
</feature>
<dbReference type="Gene3D" id="3.20.20.80">
    <property type="entry name" value="Glycosidases"/>
    <property type="match status" value="1"/>
</dbReference>
<comment type="caution">
    <text evidence="3">The sequence shown here is derived from an EMBL/GenBank/DDBJ whole genome shotgun (WGS) entry which is preliminary data.</text>
</comment>
<evidence type="ECO:0000313" key="4">
    <source>
        <dbReference type="Proteomes" id="UP000256645"/>
    </source>
</evidence>
<keyword evidence="1" id="KW-0732">Signal</keyword>